<dbReference type="PROSITE" id="PS01305">
    <property type="entry name" value="MOAA_NIFB_PQQE"/>
    <property type="match status" value="1"/>
</dbReference>
<dbReference type="InterPro" id="IPR023867">
    <property type="entry name" value="Sulphatase_maturase_rSAM"/>
</dbReference>
<evidence type="ECO:0000259" key="8">
    <source>
        <dbReference type="PROSITE" id="PS51918"/>
    </source>
</evidence>
<dbReference type="SFLD" id="SFLDF00289">
    <property type="entry name" value="anaerobic_Cys-type_sulfatase-m"/>
    <property type="match status" value="1"/>
</dbReference>
<dbReference type="Gene3D" id="3.20.20.70">
    <property type="entry name" value="Aldolase class I"/>
    <property type="match status" value="1"/>
</dbReference>
<feature type="domain" description="Radical SAM core" evidence="8">
    <location>
        <begin position="1"/>
        <end position="226"/>
    </location>
</feature>
<dbReference type="InterPro" id="IPR007197">
    <property type="entry name" value="rSAM"/>
</dbReference>
<dbReference type="SUPFAM" id="SSF102114">
    <property type="entry name" value="Radical SAM enzymes"/>
    <property type="match status" value="1"/>
</dbReference>
<dbReference type="InterPro" id="IPR023885">
    <property type="entry name" value="4Fe4S-binding_SPASM_dom"/>
</dbReference>
<name>A0ABR9RL87_9FIRM</name>
<dbReference type="Pfam" id="PF04055">
    <property type="entry name" value="Radical_SAM"/>
    <property type="match status" value="1"/>
</dbReference>
<proteinExistence type="inferred from homology"/>
<comment type="caution">
    <text evidence="9">The sequence shown here is derived from an EMBL/GenBank/DDBJ whole genome shotgun (WGS) entry which is preliminary data.</text>
</comment>
<evidence type="ECO:0000256" key="7">
    <source>
        <dbReference type="ARBA" id="ARBA00023601"/>
    </source>
</evidence>
<accession>A0ABR9RL87</accession>
<dbReference type="EMBL" id="JADCKL010000009">
    <property type="protein sequence ID" value="MBE5063743.1"/>
    <property type="molecule type" value="Genomic_DNA"/>
</dbReference>
<comment type="similarity">
    <text evidence="7">Belongs to the radical SAM superfamily. Anaerobic sulfatase-maturating enzyme family.</text>
</comment>
<dbReference type="InterPro" id="IPR034485">
    <property type="entry name" value="Anaerobic_Cys-type_sulfatase-m"/>
</dbReference>
<sequence length="375" mass="43052">MRELQLLIKPVSSACDLDCTYCFYKDEAANRAVGDHGKMSRETMRAVVDKALAASQTCVFGFQGGEPTLAGLSFFEDFTAYVEERKRPDQEAVYTIQTNGNRLDERWFEFLKEKNFLVGLSLDGVRKTHDENRKDRAGEGTFSRVFACAERMRELGIPFHVLCVLNAQTAPRIGAIYRFFMRKGFDHQQYIPCLDPLGTVRGEASFSLTPTMYGEALGTLFDLWCQDRMAGRPVYIRQFENYVAMLRGGQPEACSMYGRCSMQNVVESDGTVYPCDFYALDAWQMGNLKDPDTDFVKLQKIAAEEAGSKRHPFFKEADRRDDRCRTCRWYPLCRGGCRRDCFPEEGKMRNYYCETYQKFFAESIGRLEYMAGHLV</sequence>
<dbReference type="PROSITE" id="PS51918">
    <property type="entry name" value="RADICAL_SAM"/>
    <property type="match status" value="1"/>
</dbReference>
<keyword evidence="6" id="KW-0411">Iron-sulfur</keyword>
<dbReference type="InterPro" id="IPR000385">
    <property type="entry name" value="MoaA_NifB_PqqE_Fe-S-bd_CS"/>
</dbReference>
<gene>
    <name evidence="9" type="ORF">INF30_10785</name>
</gene>
<dbReference type="InterPro" id="IPR058240">
    <property type="entry name" value="rSAM_sf"/>
</dbReference>
<evidence type="ECO:0000256" key="2">
    <source>
        <dbReference type="ARBA" id="ARBA00022485"/>
    </source>
</evidence>
<evidence type="ECO:0000256" key="1">
    <source>
        <dbReference type="ARBA" id="ARBA00001966"/>
    </source>
</evidence>
<reference evidence="9 10" key="1">
    <citation type="submission" date="2020-10" db="EMBL/GenBank/DDBJ databases">
        <title>ChiBAC.</title>
        <authorList>
            <person name="Zenner C."/>
            <person name="Hitch T.C.A."/>
            <person name="Clavel T."/>
        </authorList>
    </citation>
    <scope>NUCLEOTIDE SEQUENCE [LARGE SCALE GENOMIC DNA]</scope>
    <source>
        <strain evidence="9 10">DSM 108991</strain>
    </source>
</reference>
<keyword evidence="5" id="KW-0408">Iron</keyword>
<evidence type="ECO:0000256" key="6">
    <source>
        <dbReference type="ARBA" id="ARBA00023014"/>
    </source>
</evidence>
<protein>
    <submittedName>
        <fullName evidence="9">Radical SAM/SPASM domain-containing protein</fullName>
    </submittedName>
</protein>
<dbReference type="Proteomes" id="UP000758652">
    <property type="component" value="Unassembled WGS sequence"/>
</dbReference>
<keyword evidence="10" id="KW-1185">Reference proteome</keyword>
<evidence type="ECO:0000256" key="5">
    <source>
        <dbReference type="ARBA" id="ARBA00023004"/>
    </source>
</evidence>
<dbReference type="SFLD" id="SFLDG01386">
    <property type="entry name" value="main_SPASM_domain-containing"/>
    <property type="match status" value="1"/>
</dbReference>
<evidence type="ECO:0000256" key="3">
    <source>
        <dbReference type="ARBA" id="ARBA00022691"/>
    </source>
</evidence>
<dbReference type="PANTHER" id="PTHR43273:SF3">
    <property type="entry name" value="ANAEROBIC SULFATASE-MATURATING ENZYME HOMOLOG ASLB-RELATED"/>
    <property type="match status" value="1"/>
</dbReference>
<evidence type="ECO:0000256" key="4">
    <source>
        <dbReference type="ARBA" id="ARBA00022723"/>
    </source>
</evidence>
<keyword evidence="4" id="KW-0479">Metal-binding</keyword>
<dbReference type="CDD" id="cd01335">
    <property type="entry name" value="Radical_SAM"/>
    <property type="match status" value="1"/>
</dbReference>
<dbReference type="PANTHER" id="PTHR43273">
    <property type="entry name" value="ANAEROBIC SULFATASE-MATURATING ENZYME HOMOLOG ASLB-RELATED"/>
    <property type="match status" value="1"/>
</dbReference>
<dbReference type="InterPro" id="IPR013785">
    <property type="entry name" value="Aldolase_TIM"/>
</dbReference>
<dbReference type="SFLD" id="SFLDS00029">
    <property type="entry name" value="Radical_SAM"/>
    <property type="match status" value="1"/>
</dbReference>
<dbReference type="SFLD" id="SFLDG01067">
    <property type="entry name" value="SPASM/twitch_domain_containing"/>
    <property type="match status" value="1"/>
</dbReference>
<keyword evidence="2" id="KW-0004">4Fe-4S</keyword>
<evidence type="ECO:0000313" key="9">
    <source>
        <dbReference type="EMBL" id="MBE5063743.1"/>
    </source>
</evidence>
<dbReference type="SFLD" id="SFLDG01384">
    <property type="entry name" value="thioether_bond_formation_requi"/>
    <property type="match status" value="1"/>
</dbReference>
<dbReference type="RefSeq" id="WP_033125819.1">
    <property type="nucleotide sequence ID" value="NZ_JADCKL010000009.1"/>
</dbReference>
<dbReference type="Pfam" id="PF13186">
    <property type="entry name" value="SPASM"/>
    <property type="match status" value="1"/>
</dbReference>
<evidence type="ECO:0000313" key="10">
    <source>
        <dbReference type="Proteomes" id="UP000758652"/>
    </source>
</evidence>
<dbReference type="NCBIfam" id="TIGR04085">
    <property type="entry name" value="rSAM_more_4Fe4S"/>
    <property type="match status" value="1"/>
</dbReference>
<dbReference type="SFLD" id="SFLDG01072">
    <property type="entry name" value="dehydrogenase_like"/>
    <property type="match status" value="1"/>
</dbReference>
<keyword evidence="3" id="KW-0949">S-adenosyl-L-methionine</keyword>
<comment type="cofactor">
    <cofactor evidence="1">
        <name>[4Fe-4S] cluster</name>
        <dbReference type="ChEBI" id="CHEBI:49883"/>
    </cofactor>
</comment>
<organism evidence="9 10">
    <name type="scientific">Claveliimonas monacensis</name>
    <dbReference type="NCBI Taxonomy" id="2779351"/>
    <lineage>
        <taxon>Bacteria</taxon>
        <taxon>Bacillati</taxon>
        <taxon>Bacillota</taxon>
        <taxon>Clostridia</taxon>
        <taxon>Lachnospirales</taxon>
        <taxon>Lachnospiraceae</taxon>
        <taxon>Claveliimonas</taxon>
    </lineage>
</organism>